<keyword evidence="14 18" id="KW-0472">Membrane</keyword>
<comment type="cofactor">
    <cofactor evidence="1 16">
        <name>heme</name>
        <dbReference type="ChEBI" id="CHEBI:30413"/>
    </cofactor>
</comment>
<protein>
    <recommendedName>
        <fullName evidence="6">unspecific monooxygenase</fullName>
        <ecNumber evidence="6">1.14.14.1</ecNumber>
    </recommendedName>
</protein>
<evidence type="ECO:0000256" key="2">
    <source>
        <dbReference type="ARBA" id="ARBA00003690"/>
    </source>
</evidence>
<comment type="catalytic activity">
    <reaction evidence="15">
        <text>an organic molecule + reduced [NADPH--hemoprotein reductase] + O2 = an alcohol + oxidized [NADPH--hemoprotein reductase] + H2O + H(+)</text>
        <dbReference type="Rhea" id="RHEA:17149"/>
        <dbReference type="Rhea" id="RHEA-COMP:11964"/>
        <dbReference type="Rhea" id="RHEA-COMP:11965"/>
        <dbReference type="ChEBI" id="CHEBI:15377"/>
        <dbReference type="ChEBI" id="CHEBI:15378"/>
        <dbReference type="ChEBI" id="CHEBI:15379"/>
        <dbReference type="ChEBI" id="CHEBI:30879"/>
        <dbReference type="ChEBI" id="CHEBI:57618"/>
        <dbReference type="ChEBI" id="CHEBI:58210"/>
        <dbReference type="ChEBI" id="CHEBI:142491"/>
        <dbReference type="EC" id="1.14.14.1"/>
    </reaction>
</comment>
<evidence type="ECO:0000256" key="5">
    <source>
        <dbReference type="ARBA" id="ARBA00010617"/>
    </source>
</evidence>
<dbReference type="AlphaFoldDB" id="A0A2A4JSS5"/>
<evidence type="ECO:0000256" key="3">
    <source>
        <dbReference type="ARBA" id="ARBA00004174"/>
    </source>
</evidence>
<dbReference type="InterPro" id="IPR036396">
    <property type="entry name" value="Cyt_P450_sf"/>
</dbReference>
<name>A0A2A4JSS5_HELVI</name>
<keyword evidence="9" id="KW-0256">Endoplasmic reticulum</keyword>
<keyword evidence="11 17" id="KW-0560">Oxidoreductase</keyword>
<gene>
    <name evidence="19" type="ORF">B5V51_12248</name>
</gene>
<proteinExistence type="inferred from homology"/>
<dbReference type="EMBL" id="NWSH01000640">
    <property type="protein sequence ID" value="PCG75095.1"/>
    <property type="molecule type" value="Genomic_DNA"/>
</dbReference>
<keyword evidence="12 16" id="KW-0408">Iron</keyword>
<dbReference type="InterPro" id="IPR001128">
    <property type="entry name" value="Cyt_P450"/>
</dbReference>
<dbReference type="InterPro" id="IPR017972">
    <property type="entry name" value="Cyt_P450_CS"/>
</dbReference>
<evidence type="ECO:0000256" key="11">
    <source>
        <dbReference type="ARBA" id="ARBA00023002"/>
    </source>
</evidence>
<dbReference type="PANTHER" id="PTHR24292:SF54">
    <property type="entry name" value="CYP9F3-RELATED"/>
    <property type="match status" value="1"/>
</dbReference>
<feature type="binding site" description="axial binding residue" evidence="16">
    <location>
        <position position="409"/>
    </location>
    <ligand>
        <name>heme</name>
        <dbReference type="ChEBI" id="CHEBI:30413"/>
    </ligand>
    <ligandPart>
        <name>Fe</name>
        <dbReference type="ChEBI" id="CHEBI:18248"/>
    </ligandPart>
</feature>
<keyword evidence="7 16" id="KW-0349">Heme</keyword>
<dbReference type="GO" id="GO:0016712">
    <property type="term" value="F:oxidoreductase activity, acting on paired donors, with incorporation or reduction of molecular oxygen, reduced flavin or flavoprotein as one donor, and incorporation of one atom of oxygen"/>
    <property type="evidence" value="ECO:0007669"/>
    <property type="project" value="UniProtKB-EC"/>
</dbReference>
<comment type="subcellular location">
    <subcellularLocation>
        <location evidence="4">Endoplasmic reticulum membrane</location>
        <topology evidence="4">Peripheral membrane protein</topology>
    </subcellularLocation>
    <subcellularLocation>
        <location evidence="3">Microsome membrane</location>
        <topology evidence="3">Peripheral membrane protein</topology>
    </subcellularLocation>
</comment>
<feature type="transmembrane region" description="Helical" evidence="18">
    <location>
        <begin position="6"/>
        <end position="25"/>
    </location>
</feature>
<evidence type="ECO:0000256" key="14">
    <source>
        <dbReference type="ARBA" id="ARBA00023136"/>
    </source>
</evidence>
<evidence type="ECO:0000256" key="4">
    <source>
        <dbReference type="ARBA" id="ARBA00004406"/>
    </source>
</evidence>
<dbReference type="InterPro" id="IPR050476">
    <property type="entry name" value="Insect_CytP450_Detox"/>
</dbReference>
<dbReference type="GO" id="GO:0005789">
    <property type="term" value="C:endoplasmic reticulum membrane"/>
    <property type="evidence" value="ECO:0007669"/>
    <property type="project" value="UniProtKB-SubCell"/>
</dbReference>
<evidence type="ECO:0000256" key="17">
    <source>
        <dbReference type="RuleBase" id="RU000461"/>
    </source>
</evidence>
<evidence type="ECO:0000256" key="13">
    <source>
        <dbReference type="ARBA" id="ARBA00023033"/>
    </source>
</evidence>
<evidence type="ECO:0000256" key="18">
    <source>
        <dbReference type="SAM" id="Phobius"/>
    </source>
</evidence>
<keyword evidence="8 16" id="KW-0479">Metal-binding</keyword>
<evidence type="ECO:0000256" key="6">
    <source>
        <dbReference type="ARBA" id="ARBA00012109"/>
    </source>
</evidence>
<keyword evidence="18" id="KW-0812">Transmembrane</keyword>
<sequence>MFLESFLLNLAVLAVLIIALTLDYVTKFFSYWYVRHIPYKSSIPFFGGDYHRVLGIRSSTEDVNILYNKYPKDKYVGRLKSRIPDLIVKDPDTLKRMLSTDFAHFHSRGLCLDKSQDVCLRDNLFYADGEKWTLLREGYESLLSNMDCALESLSDCLPGTNGDANVQETLSKVLDKVFEDLLLGNSGGSVIKDLRSAIQKRSLSDRFKSYLKDIFPSLYIMFGLVTIFGEPSNKTKNEIEQSKVLSQIKNMGNVFQPEGKEKKKKPHSEVEFAYSVIASFITEGYIPCLNALTALIYELASNPEVQEKSRNSVSKHNRDEYLDVAIKEALRLHPPYSIIARQCTKMNHPEGGFLIDRKVTINVPVLALHRDEENYVNPNSFNPDRFLEDEGAAKHCYAYLPFGAGPRKCIGEQLALKIIRNVSKAILNKYDIEPCAKTPSKLTMVDHNFGRVVDRDIWLRFNVRA</sequence>
<evidence type="ECO:0000256" key="1">
    <source>
        <dbReference type="ARBA" id="ARBA00001971"/>
    </source>
</evidence>
<dbReference type="Gene3D" id="1.10.630.10">
    <property type="entry name" value="Cytochrome P450"/>
    <property type="match status" value="1"/>
</dbReference>
<dbReference type="PANTHER" id="PTHR24292">
    <property type="entry name" value="CYTOCHROME P450"/>
    <property type="match status" value="1"/>
</dbReference>
<accession>A0A2A4JSS5</accession>
<dbReference type="InterPro" id="IPR002403">
    <property type="entry name" value="Cyt_P450_E_grp-IV"/>
</dbReference>
<dbReference type="STRING" id="7102.A0A2A4JSS5"/>
<dbReference type="PROSITE" id="PS00086">
    <property type="entry name" value="CYTOCHROME_P450"/>
    <property type="match status" value="1"/>
</dbReference>
<keyword evidence="10" id="KW-0492">Microsome</keyword>
<evidence type="ECO:0000256" key="15">
    <source>
        <dbReference type="ARBA" id="ARBA00047827"/>
    </source>
</evidence>
<evidence type="ECO:0000256" key="8">
    <source>
        <dbReference type="ARBA" id="ARBA00022723"/>
    </source>
</evidence>
<evidence type="ECO:0000256" key="16">
    <source>
        <dbReference type="PIRSR" id="PIRSR602403-1"/>
    </source>
</evidence>
<comment type="caution">
    <text evidence="19">The sequence shown here is derived from an EMBL/GenBank/DDBJ whole genome shotgun (WGS) entry which is preliminary data.</text>
</comment>
<organism evidence="19">
    <name type="scientific">Heliothis virescens</name>
    <name type="common">Tobacco budworm moth</name>
    <dbReference type="NCBI Taxonomy" id="7102"/>
    <lineage>
        <taxon>Eukaryota</taxon>
        <taxon>Metazoa</taxon>
        <taxon>Ecdysozoa</taxon>
        <taxon>Arthropoda</taxon>
        <taxon>Hexapoda</taxon>
        <taxon>Insecta</taxon>
        <taxon>Pterygota</taxon>
        <taxon>Neoptera</taxon>
        <taxon>Endopterygota</taxon>
        <taxon>Lepidoptera</taxon>
        <taxon>Glossata</taxon>
        <taxon>Ditrysia</taxon>
        <taxon>Noctuoidea</taxon>
        <taxon>Noctuidae</taxon>
        <taxon>Heliothinae</taxon>
        <taxon>Heliothis</taxon>
    </lineage>
</organism>
<comment type="similarity">
    <text evidence="5 17">Belongs to the cytochrome P450 family.</text>
</comment>
<dbReference type="GO" id="GO:0005506">
    <property type="term" value="F:iron ion binding"/>
    <property type="evidence" value="ECO:0007669"/>
    <property type="project" value="InterPro"/>
</dbReference>
<evidence type="ECO:0000256" key="9">
    <source>
        <dbReference type="ARBA" id="ARBA00022824"/>
    </source>
</evidence>
<dbReference type="Pfam" id="PF00067">
    <property type="entry name" value="p450"/>
    <property type="match status" value="1"/>
</dbReference>
<dbReference type="PRINTS" id="PR00465">
    <property type="entry name" value="EP450IV"/>
</dbReference>
<evidence type="ECO:0000256" key="10">
    <source>
        <dbReference type="ARBA" id="ARBA00022848"/>
    </source>
</evidence>
<evidence type="ECO:0000256" key="12">
    <source>
        <dbReference type="ARBA" id="ARBA00023004"/>
    </source>
</evidence>
<reference evidence="19" key="1">
    <citation type="submission" date="2017-09" db="EMBL/GenBank/DDBJ databases">
        <title>Contemporary evolution of a Lepidopteran species, Heliothis virescens, in response to modern agricultural practices.</title>
        <authorList>
            <person name="Fritz M.L."/>
            <person name="Deyonke A.M."/>
            <person name="Papanicolaou A."/>
            <person name="Micinski S."/>
            <person name="Westbrook J."/>
            <person name="Gould F."/>
        </authorList>
    </citation>
    <scope>NUCLEOTIDE SEQUENCE [LARGE SCALE GENOMIC DNA]</scope>
    <source>
        <strain evidence="19">HvINT-</strain>
        <tissue evidence="19">Whole body</tissue>
    </source>
</reference>
<evidence type="ECO:0000256" key="7">
    <source>
        <dbReference type="ARBA" id="ARBA00022617"/>
    </source>
</evidence>
<dbReference type="SUPFAM" id="SSF48264">
    <property type="entry name" value="Cytochrome P450"/>
    <property type="match status" value="1"/>
</dbReference>
<comment type="function">
    <text evidence="2">May be involved in the metabolism of insect hormones and in the breakdown of synthetic insecticides.</text>
</comment>
<dbReference type="PRINTS" id="PR00385">
    <property type="entry name" value="P450"/>
</dbReference>
<dbReference type="EC" id="1.14.14.1" evidence="6"/>
<keyword evidence="18" id="KW-1133">Transmembrane helix</keyword>
<keyword evidence="13 17" id="KW-0503">Monooxygenase</keyword>
<dbReference type="GO" id="GO:0020037">
    <property type="term" value="F:heme binding"/>
    <property type="evidence" value="ECO:0007669"/>
    <property type="project" value="InterPro"/>
</dbReference>
<evidence type="ECO:0000313" key="19">
    <source>
        <dbReference type="EMBL" id="PCG75095.1"/>
    </source>
</evidence>